<accession>A0A4R6RWK2</accession>
<dbReference type="Proteomes" id="UP000295601">
    <property type="component" value="Unassembled WGS sequence"/>
</dbReference>
<comment type="caution">
    <text evidence="1">The sequence shown here is derived from an EMBL/GenBank/DDBJ whole genome shotgun (WGS) entry which is preliminary data.</text>
</comment>
<evidence type="ECO:0000313" key="2">
    <source>
        <dbReference type="Proteomes" id="UP000295601"/>
    </source>
</evidence>
<dbReference type="AlphaFoldDB" id="A0A4R6RWK2"/>
<dbReference type="EMBL" id="SNYA01000005">
    <property type="protein sequence ID" value="TDP91419.1"/>
    <property type="molecule type" value="Genomic_DNA"/>
</dbReference>
<evidence type="ECO:0000313" key="1">
    <source>
        <dbReference type="EMBL" id="TDP91419.1"/>
    </source>
</evidence>
<proteinExistence type="predicted"/>
<dbReference type="RefSeq" id="WP_133616916.1">
    <property type="nucleotide sequence ID" value="NZ_CP080492.1"/>
</dbReference>
<sequence length="150" mass="17138">MSTTAPTRRSFTSYSDMFRERRIPVENRDFIVAALDQVERLDITELVSYVKITRANKQPDIRLYRGYIGGYTSEAEALRMTDAKVAYESETRPGTWWVWLPEHGQPTPGSAGTPRRARGGRLAESSWLRKPCPVCRYLMNEAGKCTNCRS</sequence>
<name>A0A4R6RWK2_9MICO</name>
<keyword evidence="2" id="KW-1185">Reference proteome</keyword>
<gene>
    <name evidence="1" type="ORF">EDF62_2034</name>
</gene>
<dbReference type="OrthoDB" id="4989960at2"/>
<protein>
    <submittedName>
        <fullName evidence="1">Uncharacterized protein</fullName>
    </submittedName>
</protein>
<reference evidence="1 2" key="1">
    <citation type="submission" date="2019-03" db="EMBL/GenBank/DDBJ databases">
        <title>Genomic analyses of the natural microbiome of Caenorhabditis elegans.</title>
        <authorList>
            <person name="Samuel B."/>
        </authorList>
    </citation>
    <scope>NUCLEOTIDE SEQUENCE [LARGE SCALE GENOMIC DNA]</scope>
    <source>
        <strain evidence="1 2">JUb18</strain>
    </source>
</reference>
<organism evidence="1 2">
    <name type="scientific">Leucobacter luti</name>
    <dbReference type="NCBI Taxonomy" id="340320"/>
    <lineage>
        <taxon>Bacteria</taxon>
        <taxon>Bacillati</taxon>
        <taxon>Actinomycetota</taxon>
        <taxon>Actinomycetes</taxon>
        <taxon>Micrococcales</taxon>
        <taxon>Microbacteriaceae</taxon>
        <taxon>Leucobacter</taxon>
    </lineage>
</organism>